<evidence type="ECO:0000259" key="7">
    <source>
        <dbReference type="PROSITE" id="PS50983"/>
    </source>
</evidence>
<dbReference type="EMBL" id="WIXI01000022">
    <property type="protein sequence ID" value="MQY45062.1"/>
    <property type="molecule type" value="Genomic_DNA"/>
</dbReference>
<dbReference type="Proteomes" id="UP000435138">
    <property type="component" value="Unassembled WGS sequence"/>
</dbReference>
<evidence type="ECO:0000256" key="1">
    <source>
        <dbReference type="ARBA" id="ARBA00004196"/>
    </source>
</evidence>
<dbReference type="GO" id="GO:1901678">
    <property type="term" value="P:iron coordination entity transport"/>
    <property type="evidence" value="ECO:0007669"/>
    <property type="project" value="UniProtKB-ARBA"/>
</dbReference>
<feature type="domain" description="Fe/B12 periplasmic-binding" evidence="7">
    <location>
        <begin position="40"/>
        <end position="313"/>
    </location>
</feature>
<dbReference type="AlphaFoldDB" id="A0A6A8A204"/>
<proteinExistence type="inferred from homology"/>
<dbReference type="GO" id="GO:0030288">
    <property type="term" value="C:outer membrane-bounded periplasmic space"/>
    <property type="evidence" value="ECO:0007669"/>
    <property type="project" value="TreeGrafter"/>
</dbReference>
<keyword evidence="5 6" id="KW-0732">Signal</keyword>
<evidence type="ECO:0000256" key="6">
    <source>
        <dbReference type="SAM" id="SignalP"/>
    </source>
</evidence>
<comment type="subcellular location">
    <subcellularLocation>
        <location evidence="1">Cell envelope</location>
    </subcellularLocation>
</comment>
<dbReference type="InterPro" id="IPR051313">
    <property type="entry name" value="Bact_iron-sidero_bind"/>
</dbReference>
<comment type="similarity">
    <text evidence="2">Belongs to the bacterial solute-binding protein 8 family.</text>
</comment>
<evidence type="ECO:0000256" key="2">
    <source>
        <dbReference type="ARBA" id="ARBA00008814"/>
    </source>
</evidence>
<name>A0A6A8A204_9HYPH</name>
<keyword evidence="4" id="KW-0410">Iron transport</keyword>
<dbReference type="PROSITE" id="PS50983">
    <property type="entry name" value="FE_B12_PBP"/>
    <property type="match status" value="1"/>
</dbReference>
<feature type="signal peptide" evidence="6">
    <location>
        <begin position="1"/>
        <end position="21"/>
    </location>
</feature>
<gene>
    <name evidence="8" type="ORF">GAO09_03130</name>
</gene>
<keyword evidence="3" id="KW-0813">Transport</keyword>
<keyword evidence="9" id="KW-1185">Reference proteome</keyword>
<keyword evidence="4" id="KW-0408">Iron</keyword>
<dbReference type="Pfam" id="PF01497">
    <property type="entry name" value="Peripla_BP_2"/>
    <property type="match status" value="1"/>
</dbReference>
<organism evidence="8 9">
    <name type="scientific">Endobacterium cereale</name>
    <dbReference type="NCBI Taxonomy" id="2663029"/>
    <lineage>
        <taxon>Bacteria</taxon>
        <taxon>Pseudomonadati</taxon>
        <taxon>Pseudomonadota</taxon>
        <taxon>Alphaproteobacteria</taxon>
        <taxon>Hyphomicrobiales</taxon>
        <taxon>Rhizobiaceae</taxon>
        <taxon>Endobacterium</taxon>
    </lineage>
</organism>
<keyword evidence="4" id="KW-0406">Ion transport</keyword>
<evidence type="ECO:0000256" key="3">
    <source>
        <dbReference type="ARBA" id="ARBA00022448"/>
    </source>
</evidence>
<accession>A0A6A8A204</accession>
<dbReference type="InterPro" id="IPR002491">
    <property type="entry name" value="ABC_transptr_periplasmic_BD"/>
</dbReference>
<dbReference type="PANTHER" id="PTHR30532:SF24">
    <property type="entry name" value="FERRIC ENTEROBACTIN-BINDING PERIPLASMIC PROTEIN FEPB"/>
    <property type="match status" value="1"/>
</dbReference>
<comment type="caution">
    <text evidence="8">The sequence shown here is derived from an EMBL/GenBank/DDBJ whole genome shotgun (WGS) entry which is preliminary data.</text>
</comment>
<evidence type="ECO:0000256" key="5">
    <source>
        <dbReference type="ARBA" id="ARBA00022729"/>
    </source>
</evidence>
<dbReference type="SUPFAM" id="SSF53807">
    <property type="entry name" value="Helical backbone' metal receptor"/>
    <property type="match status" value="1"/>
</dbReference>
<evidence type="ECO:0000313" key="8">
    <source>
        <dbReference type="EMBL" id="MQY45062.1"/>
    </source>
</evidence>
<feature type="chain" id="PRO_5025551695" evidence="6">
    <location>
        <begin position="22"/>
        <end position="313"/>
    </location>
</feature>
<reference evidence="8 9" key="1">
    <citation type="submission" date="2019-11" db="EMBL/GenBank/DDBJ databases">
        <title>Genome analysis of Rhizobacterium cereale a novel genus and species isolated from maize roots in North Spain.</title>
        <authorList>
            <person name="Menendez E."/>
            <person name="Flores-Felix J.D."/>
            <person name="Ramirez-Bahena M.-H."/>
            <person name="Igual J.M."/>
            <person name="Garcia-Fraile P."/>
            <person name="Peix A."/>
            <person name="Velazquez E."/>
        </authorList>
    </citation>
    <scope>NUCLEOTIDE SEQUENCE [LARGE SCALE GENOMIC DNA]</scope>
    <source>
        <strain evidence="8 9">RZME27</strain>
    </source>
</reference>
<protein>
    <submittedName>
        <fullName evidence="8">ABC transporter substrate-binding protein</fullName>
    </submittedName>
</protein>
<evidence type="ECO:0000313" key="9">
    <source>
        <dbReference type="Proteomes" id="UP000435138"/>
    </source>
</evidence>
<dbReference type="Gene3D" id="3.40.50.1980">
    <property type="entry name" value="Nitrogenase molybdenum iron protein domain"/>
    <property type="match status" value="2"/>
</dbReference>
<dbReference type="RefSeq" id="WP_153352565.1">
    <property type="nucleotide sequence ID" value="NZ_JAYKOO010000002.1"/>
</dbReference>
<evidence type="ECO:0000256" key="4">
    <source>
        <dbReference type="ARBA" id="ARBA00022496"/>
    </source>
</evidence>
<dbReference type="PANTHER" id="PTHR30532">
    <property type="entry name" value="IRON III DICITRATE-BINDING PERIPLASMIC PROTEIN"/>
    <property type="match status" value="1"/>
</dbReference>
<sequence length="313" mass="33991">MRLISKFVLAAALAFTSPAVAREVTDHGGNTVTVPDAPQRILSLHDWTLTVMTKELGAALIASAGRLAPDGDTFIRGARELFGLNFDQIALASIHGKPDLERIRSLKPDLIVANIGDYGALREQLSTIAPTLMFDAENGSKPFDLYSEYAGWIGRDARFDELKAAYDKRIADAREKLPKTLTSGTYAAILANERDGTLTILKEYGVQTSVLDDLGMGRTTLAQSVPAGQSRMTIGAELIGDIDADLIVTSYLPETGETPDSIFAALSRIAPGYEAFLRAYEAKRILSFSRYETYPPSFRGADIFLDTLAASFE</sequence>